<dbReference type="CDD" id="cd00254">
    <property type="entry name" value="LT-like"/>
    <property type="match status" value="1"/>
</dbReference>
<evidence type="ECO:0000256" key="2">
    <source>
        <dbReference type="ARBA" id="ARBA00009387"/>
    </source>
</evidence>
<dbReference type="Proteomes" id="UP001280156">
    <property type="component" value="Unassembled WGS sequence"/>
</dbReference>
<reference evidence="4 5" key="1">
    <citation type="submission" date="2023-08" db="EMBL/GenBank/DDBJ databases">
        <title>Implementing the SeqCode for naming new Mesorhizobium species isolated from Vachellia karroo root nodules.</title>
        <authorList>
            <person name="Van Lill M."/>
        </authorList>
    </citation>
    <scope>NUCLEOTIDE SEQUENCE [LARGE SCALE GENOMIC DNA]</scope>
    <source>
        <strain evidence="4 5">VK2B</strain>
    </source>
</reference>
<comment type="similarity">
    <text evidence="1">Belongs to the transglycosylase Slt family.</text>
</comment>
<evidence type="ECO:0000259" key="3">
    <source>
        <dbReference type="Pfam" id="PF01464"/>
    </source>
</evidence>
<dbReference type="Pfam" id="PF01464">
    <property type="entry name" value="SLT"/>
    <property type="match status" value="1"/>
</dbReference>
<comment type="caution">
    <text evidence="4">The sequence shown here is derived from an EMBL/GenBank/DDBJ whole genome shotgun (WGS) entry which is preliminary data.</text>
</comment>
<evidence type="ECO:0000256" key="1">
    <source>
        <dbReference type="ARBA" id="ARBA00007734"/>
    </source>
</evidence>
<name>A0ABU4YLW7_9HYPH</name>
<keyword evidence="4" id="KW-0456">Lyase</keyword>
<evidence type="ECO:0000313" key="5">
    <source>
        <dbReference type="Proteomes" id="UP001280156"/>
    </source>
</evidence>
<dbReference type="SUPFAM" id="SSF53955">
    <property type="entry name" value="Lysozyme-like"/>
    <property type="match status" value="1"/>
</dbReference>
<gene>
    <name evidence="4" type="ORF">RFM52_22490</name>
</gene>
<dbReference type="PANTHER" id="PTHR37423:SF2">
    <property type="entry name" value="MEMBRANE-BOUND LYTIC MUREIN TRANSGLYCOSYLASE C"/>
    <property type="match status" value="1"/>
</dbReference>
<comment type="similarity">
    <text evidence="2">Belongs to the virb1 family.</text>
</comment>
<dbReference type="RefSeq" id="WP_320293536.1">
    <property type="nucleotide sequence ID" value="NZ_JAVIIU010000001.1"/>
</dbReference>
<dbReference type="EC" id="4.2.2.n1" evidence="4"/>
<protein>
    <submittedName>
        <fullName evidence="4">Lytic transglycosylase domain-containing protein</fullName>
        <ecNumber evidence="4">4.2.2.n1</ecNumber>
    </submittedName>
</protein>
<dbReference type="EMBL" id="JAVIIV010000016">
    <property type="protein sequence ID" value="MDX8487952.1"/>
    <property type="molecule type" value="Genomic_DNA"/>
</dbReference>
<keyword evidence="5" id="KW-1185">Reference proteome</keyword>
<dbReference type="PANTHER" id="PTHR37423">
    <property type="entry name" value="SOLUBLE LYTIC MUREIN TRANSGLYCOSYLASE-RELATED"/>
    <property type="match status" value="1"/>
</dbReference>
<evidence type="ECO:0000313" key="4">
    <source>
        <dbReference type="EMBL" id="MDX8487952.1"/>
    </source>
</evidence>
<sequence>MPVKPFDPIAGQAAVARSGGQGRPGTCPSMGALFALPRMGPRSGRRSLALDGSEHGGRLSACRDGGARVIVQQCIAMLSACAFIILGSAVDAAELSPRAVLKPCIRTAIETRGDWSAYVCEAAKRFDLPERLIRAVMDIESVGDVHAFSPKGAMGLMQIMPATWRELRIKHGLGNDPFDPRDNIMAGAAYLREMLDRFGPKGFIAAYNAGPQRYEEHLSTGRSLPRETIDYAAKLMPLIKGAIEIAPRSQGLGTRSSADRSQLFERGARATNDAVSRGSGGVERVGQTVFTEIRSADAPSKIDSAVNDLTALEPPPHTASEDVRPTMRRAANNLFIPRSAGAAR</sequence>
<dbReference type="InterPro" id="IPR008258">
    <property type="entry name" value="Transglycosylase_SLT_dom_1"/>
</dbReference>
<dbReference type="Gene3D" id="1.10.530.10">
    <property type="match status" value="1"/>
</dbReference>
<accession>A0ABU4YLW7</accession>
<feature type="domain" description="Transglycosylase SLT" evidence="3">
    <location>
        <begin position="119"/>
        <end position="220"/>
    </location>
</feature>
<dbReference type="GO" id="GO:0016829">
    <property type="term" value="F:lyase activity"/>
    <property type="evidence" value="ECO:0007669"/>
    <property type="project" value="UniProtKB-KW"/>
</dbReference>
<dbReference type="InterPro" id="IPR023346">
    <property type="entry name" value="Lysozyme-like_dom_sf"/>
</dbReference>
<organism evidence="4 5">
    <name type="scientific">Mesorhizobium humile</name>
    <dbReference type="NCBI Taxonomy" id="3072313"/>
    <lineage>
        <taxon>Bacteria</taxon>
        <taxon>Pseudomonadati</taxon>
        <taxon>Pseudomonadota</taxon>
        <taxon>Alphaproteobacteria</taxon>
        <taxon>Hyphomicrobiales</taxon>
        <taxon>Phyllobacteriaceae</taxon>
        <taxon>Mesorhizobium</taxon>
    </lineage>
</organism>
<proteinExistence type="inferred from homology"/>